<dbReference type="AlphaFoldDB" id="A0A7C4YFR8"/>
<evidence type="ECO:0000313" key="1">
    <source>
        <dbReference type="EMBL" id="HGW91765.1"/>
    </source>
</evidence>
<proteinExistence type="predicted"/>
<gene>
    <name evidence="1" type="ORF">ENV67_04400</name>
</gene>
<accession>A0A7C4YFR8</accession>
<dbReference type="SUPFAM" id="SSF63825">
    <property type="entry name" value="YWTD domain"/>
    <property type="match status" value="1"/>
</dbReference>
<name>A0A7C4YFR8_UNCW3</name>
<protein>
    <submittedName>
        <fullName evidence="1">Uncharacterized protein</fullName>
    </submittedName>
</protein>
<comment type="caution">
    <text evidence="1">The sequence shown here is derived from an EMBL/GenBank/DDBJ whole genome shotgun (WGS) entry which is preliminary data.</text>
</comment>
<sequence>MVFLIISIFVKNLDTPESAFFDGEFVYVSCINGLPSEKDGNGYIAKIKKTGEIVNKEFIKGLNAPKGIWVKDKYIFVADIDMVCVYDKDGNNIDRIKVPDAKFLNDLFVLDSLIFITDTKNDCVYKVLFKDRKLKFVGMKKVSGGPNGIFLENGNIYIATWNSGEIIMLDMNLDNKKVILSGLEELDGIWVENGIITFSSWDGNIYQILNNKKIVLVKNLVSPADFCFKDLIIFIPEFTENRLRIEKLE</sequence>
<dbReference type="Gene3D" id="2.120.10.30">
    <property type="entry name" value="TolB, C-terminal domain"/>
    <property type="match status" value="1"/>
</dbReference>
<organism evidence="1">
    <name type="scientific">candidate division WOR-3 bacterium</name>
    <dbReference type="NCBI Taxonomy" id="2052148"/>
    <lineage>
        <taxon>Bacteria</taxon>
        <taxon>Bacteria division WOR-3</taxon>
    </lineage>
</organism>
<dbReference type="InterPro" id="IPR011042">
    <property type="entry name" value="6-blade_b-propeller_TolB-like"/>
</dbReference>
<reference evidence="1" key="1">
    <citation type="journal article" date="2020" name="mSystems">
        <title>Genome- and Community-Level Interaction Insights into Carbon Utilization and Element Cycling Functions of Hydrothermarchaeota in Hydrothermal Sediment.</title>
        <authorList>
            <person name="Zhou Z."/>
            <person name="Liu Y."/>
            <person name="Xu W."/>
            <person name="Pan J."/>
            <person name="Luo Z.H."/>
            <person name="Li M."/>
        </authorList>
    </citation>
    <scope>NUCLEOTIDE SEQUENCE [LARGE SCALE GENOMIC DNA]</scope>
    <source>
        <strain evidence="1">SpSt-780</strain>
    </source>
</reference>
<dbReference type="EMBL" id="DTHG01000055">
    <property type="protein sequence ID" value="HGW91765.1"/>
    <property type="molecule type" value="Genomic_DNA"/>
</dbReference>